<dbReference type="PANTHER" id="PTHR45767">
    <property type="entry name" value="FORKHEAD BOX PROTEIN O"/>
    <property type="match status" value="1"/>
</dbReference>
<dbReference type="InterPro" id="IPR032068">
    <property type="entry name" value="FOXO_KIX-bd"/>
</dbReference>
<keyword evidence="6" id="KW-0804">Transcription</keyword>
<evidence type="ECO:0000256" key="5">
    <source>
        <dbReference type="ARBA" id="ARBA00023125"/>
    </source>
</evidence>
<dbReference type="Gene3D" id="6.10.250.1690">
    <property type="match status" value="1"/>
</dbReference>
<evidence type="ECO:0000256" key="1">
    <source>
        <dbReference type="ARBA" id="ARBA00004123"/>
    </source>
</evidence>
<feature type="DNA-binding region" description="Fork-head" evidence="8">
    <location>
        <begin position="348"/>
        <end position="442"/>
    </location>
</feature>
<dbReference type="InterPro" id="IPR036390">
    <property type="entry name" value="WH_DNA-bd_sf"/>
</dbReference>
<dbReference type="InterPro" id="IPR001766">
    <property type="entry name" value="Fork_head_dom"/>
</dbReference>
<dbReference type="InterPro" id="IPR030456">
    <property type="entry name" value="TF_fork_head_CS_2"/>
</dbReference>
<proteinExistence type="predicted"/>
<feature type="compositionally biased region" description="Gly residues" evidence="9">
    <location>
        <begin position="108"/>
        <end position="118"/>
    </location>
</feature>
<feature type="region of interest" description="Disordered" evidence="9">
    <location>
        <begin position="791"/>
        <end position="817"/>
    </location>
</feature>
<organism evidence="11 12">
    <name type="scientific">Felis catus</name>
    <name type="common">Cat</name>
    <name type="synonym">Felis silvestris catus</name>
    <dbReference type="NCBI Taxonomy" id="9685"/>
    <lineage>
        <taxon>Eukaryota</taxon>
        <taxon>Metazoa</taxon>
        <taxon>Chordata</taxon>
        <taxon>Craniata</taxon>
        <taxon>Vertebrata</taxon>
        <taxon>Euteleostomi</taxon>
        <taxon>Mammalia</taxon>
        <taxon>Eutheria</taxon>
        <taxon>Laurasiatheria</taxon>
        <taxon>Carnivora</taxon>
        <taxon>Feliformia</taxon>
        <taxon>Felidae</taxon>
        <taxon>Felinae</taxon>
        <taxon>Felis</taxon>
    </lineage>
</organism>
<dbReference type="Pfam" id="PF16675">
    <property type="entry name" value="FOXO_KIX_bdg"/>
    <property type="match status" value="1"/>
</dbReference>
<evidence type="ECO:0000259" key="10">
    <source>
        <dbReference type="PROSITE" id="PS50039"/>
    </source>
</evidence>
<keyword evidence="5 8" id="KW-0238">DNA-binding</keyword>
<sequence>MRELGPRPRAPSPSAEQGAGSLPPLLPCSVGGAVACGGCDGVALSREPRASTPSPRAGHAGRPRIPWPRAGTPRPLPRRARPLPVPRPSRGAAGAERGRRGSWRWSRSGGGGGGGGIHGAAAAAARAPARARAPAWCNPASSRESGARVRGRRRGSGGSDGGGGGCRRKQAAGARSGAGRGVCPLGSGAAAPSLPPSFPLFGIPSVSSPLSPRPGPWRPAVEPAPPGTPPAGLPGARRSRSRPPTLRGVSLPSSPEPGGTMAAKLRAHQVDVDPDFAPQSRPRSCTWPLPQPDLAGDEDGALGSGVSEGAEDCGPERRATAPAMAPAPPLGAEVGPLRKAKSSRRNAWGNLSYADLITKAIESAPDKRLTLSQIYDWMVRYVPYFKDKGDSNSSAGWKNSIRHNLSLHTRFIRVQNEGTGKSSWWMLNPEGGKTGKTPRRRAVSMDNGAKFLRIKGKASKKKQLQAPERSPDDSPPGAPAPGPVPAAAKWATSPASHASDDYEAWADFRGGGRPLLGEAAELEDDEALEALAPSSPLMYPSPASALSPALGARCPGELPRLAELGGPLGLHGGGAGLPEALLDGAQDAYGPRARAGTPAYFGGCKSGAYGGGGGFGPPALGALRRLPMQTIQENKQASFAPAAAPFRPGALPALLPPPPAPRPGPVLGAPGELALAGAAAAYPGKGAAPYAPPVPSRSALAHPISLMTLPGEAGAAGLAPPSHAAAFGAPPGGLLLDALPGPYAAAAAGPLGAAPDRFPADLDLDMFSGSLECDVESIILNDFMDSDEMDFNFDSALPPPPPGLAGAPPPNQSWVPG</sequence>
<feature type="region of interest" description="Disordered" evidence="9">
    <location>
        <begin position="39"/>
        <end position="262"/>
    </location>
</feature>
<dbReference type="Pfam" id="PF16676">
    <property type="entry name" value="FOXO-TAD"/>
    <property type="match status" value="1"/>
</dbReference>
<feature type="compositionally biased region" description="Gly residues" evidence="9">
    <location>
        <begin position="156"/>
        <end position="165"/>
    </location>
</feature>
<reference evidence="11 12" key="1">
    <citation type="submission" date="2021-02" db="EMBL/GenBank/DDBJ databases">
        <title>Safari Cat Assemblies.</title>
        <authorList>
            <person name="Bredemeyer K.R."/>
            <person name="Murphy W.J."/>
        </authorList>
    </citation>
    <scope>NUCLEOTIDE SEQUENCE [LARGE SCALE GENOMIC DNA]</scope>
</reference>
<reference evidence="11" key="3">
    <citation type="submission" date="2025-09" db="UniProtKB">
        <authorList>
            <consortium name="Ensembl"/>
        </authorList>
    </citation>
    <scope>IDENTIFICATION</scope>
    <source>
        <strain evidence="11">breed Abyssinian</strain>
    </source>
</reference>
<evidence type="ECO:0000256" key="2">
    <source>
        <dbReference type="ARBA" id="ARBA00004496"/>
    </source>
</evidence>
<feature type="region of interest" description="Disordered" evidence="9">
    <location>
        <begin position="1"/>
        <end position="27"/>
    </location>
</feature>
<accession>A0ABI7YD05</accession>
<feature type="compositionally biased region" description="Pro residues" evidence="9">
    <location>
        <begin position="211"/>
        <end position="232"/>
    </location>
</feature>
<feature type="domain" description="Fork-head" evidence="10">
    <location>
        <begin position="348"/>
        <end position="442"/>
    </location>
</feature>
<evidence type="ECO:0000256" key="7">
    <source>
        <dbReference type="ARBA" id="ARBA00023242"/>
    </source>
</evidence>
<gene>
    <name evidence="11" type="primary">FOXO6</name>
</gene>
<evidence type="ECO:0000256" key="9">
    <source>
        <dbReference type="SAM" id="MobiDB-lite"/>
    </source>
</evidence>
<keyword evidence="4" id="KW-0805">Transcription regulation</keyword>
<dbReference type="CDD" id="cd20063">
    <property type="entry name" value="FH_FOXO6"/>
    <property type="match status" value="1"/>
</dbReference>
<feature type="compositionally biased region" description="Pro residues" evidence="9">
    <location>
        <begin position="473"/>
        <end position="484"/>
    </location>
</feature>
<reference evidence="11" key="2">
    <citation type="submission" date="2025-08" db="UniProtKB">
        <authorList>
            <consortium name="Ensembl"/>
        </authorList>
    </citation>
    <scope>IDENTIFICATION</scope>
    <source>
        <strain evidence="11">breed Abyssinian</strain>
    </source>
</reference>
<dbReference type="PANTHER" id="PTHR45767:SF5">
    <property type="entry name" value="FORKHEAD BOX PROTEIN O6"/>
    <property type="match status" value="1"/>
</dbReference>
<comment type="subcellular location">
    <subcellularLocation>
        <location evidence="2">Cytoplasm</location>
    </subcellularLocation>
    <subcellularLocation>
        <location evidence="1 8">Nucleus</location>
    </subcellularLocation>
</comment>
<feature type="compositionally biased region" description="Basic residues" evidence="9">
    <location>
        <begin position="452"/>
        <end position="463"/>
    </location>
</feature>
<dbReference type="InterPro" id="IPR047410">
    <property type="entry name" value="FH_FOXO6"/>
</dbReference>
<feature type="region of interest" description="Disordered" evidence="9">
    <location>
        <begin position="276"/>
        <end position="331"/>
    </location>
</feature>
<feature type="compositionally biased region" description="Pro residues" evidence="9">
    <location>
        <begin position="797"/>
        <end position="811"/>
    </location>
</feature>
<evidence type="ECO:0000256" key="4">
    <source>
        <dbReference type="ARBA" id="ARBA00023015"/>
    </source>
</evidence>
<dbReference type="SUPFAM" id="SSF46785">
    <property type="entry name" value="Winged helix' DNA-binding domain"/>
    <property type="match status" value="1"/>
</dbReference>
<dbReference type="Gene3D" id="1.10.10.10">
    <property type="entry name" value="Winged helix-like DNA-binding domain superfamily/Winged helix DNA-binding domain"/>
    <property type="match status" value="1"/>
</dbReference>
<evidence type="ECO:0000313" key="12">
    <source>
        <dbReference type="Proteomes" id="UP000823872"/>
    </source>
</evidence>
<keyword evidence="7 8" id="KW-0539">Nucleus</keyword>
<evidence type="ECO:0000256" key="6">
    <source>
        <dbReference type="ARBA" id="ARBA00023163"/>
    </source>
</evidence>
<dbReference type="InterPro" id="IPR032067">
    <property type="entry name" value="FOXO-TAD"/>
</dbReference>
<protein>
    <recommendedName>
        <fullName evidence="10">Fork-head domain-containing protein</fullName>
    </recommendedName>
</protein>
<dbReference type="Ensembl" id="ENSFCTT00005045855.1">
    <property type="protein sequence ID" value="ENSFCTP00005032783.1"/>
    <property type="gene ID" value="ENSFCTG00005016060.1"/>
</dbReference>
<dbReference type="GeneTree" id="ENSGT00940000161401"/>
<dbReference type="Pfam" id="PF00250">
    <property type="entry name" value="Forkhead"/>
    <property type="match status" value="1"/>
</dbReference>
<feature type="compositionally biased region" description="Low complexity" evidence="9">
    <location>
        <begin position="119"/>
        <end position="144"/>
    </location>
</feature>
<evidence type="ECO:0000256" key="3">
    <source>
        <dbReference type="ARBA" id="ARBA00022490"/>
    </source>
</evidence>
<name>A0ABI7YD05_FELCA</name>
<dbReference type="SMART" id="SM00339">
    <property type="entry name" value="FH"/>
    <property type="match status" value="1"/>
</dbReference>
<dbReference type="PROSITE" id="PS00658">
    <property type="entry name" value="FORK_HEAD_2"/>
    <property type="match status" value="1"/>
</dbReference>
<dbReference type="Proteomes" id="UP000823872">
    <property type="component" value="Chromosome C1"/>
</dbReference>
<dbReference type="PROSITE" id="PS50039">
    <property type="entry name" value="FORK_HEAD_3"/>
    <property type="match status" value="1"/>
</dbReference>
<evidence type="ECO:0000256" key="8">
    <source>
        <dbReference type="PROSITE-ProRule" id="PRU00089"/>
    </source>
</evidence>
<dbReference type="PRINTS" id="PR00053">
    <property type="entry name" value="FORKHEAD"/>
</dbReference>
<feature type="region of interest" description="Disordered" evidence="9">
    <location>
        <begin position="423"/>
        <end position="495"/>
    </location>
</feature>
<keyword evidence="3" id="KW-0963">Cytoplasm</keyword>
<evidence type="ECO:0000313" key="11">
    <source>
        <dbReference type="Ensembl" id="ENSFCTP00005032783.1"/>
    </source>
</evidence>
<keyword evidence="12" id="KW-1185">Reference proteome</keyword>
<dbReference type="InterPro" id="IPR036388">
    <property type="entry name" value="WH-like_DNA-bd_sf"/>
</dbReference>